<dbReference type="STRING" id="1121416.SAMN02745220_02066"/>
<evidence type="ECO:0000259" key="7">
    <source>
        <dbReference type="Pfam" id="PF02608"/>
    </source>
</evidence>
<proteinExistence type="inferred from homology"/>
<accession>A0A1M7Y5W4</accession>
<dbReference type="InterPro" id="IPR003760">
    <property type="entry name" value="PnrA-like"/>
</dbReference>
<dbReference type="Gene3D" id="3.40.50.2300">
    <property type="match status" value="2"/>
</dbReference>
<dbReference type="Proteomes" id="UP000184603">
    <property type="component" value="Unassembled WGS sequence"/>
</dbReference>
<dbReference type="Pfam" id="PF02608">
    <property type="entry name" value="Bmp"/>
    <property type="match status" value="1"/>
</dbReference>
<sequence length="341" mass="35924">MNIIATRSSKPNNLPLGIGIVLLFLLAGIPAGSATINTIGLLAGAGGLGDQSYNDMAMAGLGKAQQLYNFNLIVQETEGTHASQIKGMQSLIDLGAQVIVANGAGLGNLVMEYSPKFPKILFIVNDFPIEGFANVASTSFAHEEGSYLAGILAASVATTGSIGFIGGVDLPVIHSFLDGFSRGAKSVSETVTITNTFVSPAGDYSGFTNPSQGYALATEMYQNGVEIIFSVAGLTGNGVIQAAREQKKLVIGVDADQDHMAKGYVLTSMMKRLDQSTYLEIEKIMNNSFTAGVTHYGLKNGGVSLSPMRFTRQLVSDEIMATLHQAEKDLISGKIQIPDTM</sequence>
<keyword evidence="9" id="KW-1185">Reference proteome</keyword>
<dbReference type="AlphaFoldDB" id="A0A1M7Y5W4"/>
<feature type="domain" description="ABC transporter substrate-binding protein PnrA-like" evidence="7">
    <location>
        <begin position="45"/>
        <end position="340"/>
    </location>
</feature>
<dbReference type="PANTHER" id="PTHR34296:SF2">
    <property type="entry name" value="ABC TRANSPORTER GUANOSINE-BINDING PROTEIN NUPN"/>
    <property type="match status" value="1"/>
</dbReference>
<comment type="subcellular location">
    <subcellularLocation>
        <location evidence="1">Cell membrane</location>
        <topology evidence="1">Lipid-anchor</topology>
    </subcellularLocation>
</comment>
<reference evidence="8 9" key="1">
    <citation type="submission" date="2016-12" db="EMBL/GenBank/DDBJ databases">
        <authorList>
            <person name="Song W.-J."/>
            <person name="Kurnit D.M."/>
        </authorList>
    </citation>
    <scope>NUCLEOTIDE SEQUENCE [LARGE SCALE GENOMIC DNA]</scope>
    <source>
        <strain evidence="8 9">DSM 18488</strain>
    </source>
</reference>
<evidence type="ECO:0000256" key="1">
    <source>
        <dbReference type="ARBA" id="ARBA00004193"/>
    </source>
</evidence>
<keyword evidence="3" id="KW-1003">Cell membrane</keyword>
<protein>
    <submittedName>
        <fullName evidence="8">Basic membrane protein A</fullName>
    </submittedName>
</protein>
<dbReference type="OrthoDB" id="9769871at2"/>
<evidence type="ECO:0000256" key="4">
    <source>
        <dbReference type="ARBA" id="ARBA00022729"/>
    </source>
</evidence>
<dbReference type="GO" id="GO:0005886">
    <property type="term" value="C:plasma membrane"/>
    <property type="evidence" value="ECO:0007669"/>
    <property type="project" value="UniProtKB-SubCell"/>
</dbReference>
<keyword evidence="4" id="KW-0732">Signal</keyword>
<dbReference type="InterPro" id="IPR028082">
    <property type="entry name" value="Peripla_BP_I"/>
</dbReference>
<gene>
    <name evidence="8" type="ORF">SAMN02745220_02066</name>
</gene>
<name>A0A1M7Y5W4_9BACT</name>
<evidence type="ECO:0000313" key="9">
    <source>
        <dbReference type="Proteomes" id="UP000184603"/>
    </source>
</evidence>
<dbReference type="SUPFAM" id="SSF53822">
    <property type="entry name" value="Periplasmic binding protein-like I"/>
    <property type="match status" value="1"/>
</dbReference>
<keyword evidence="6" id="KW-0449">Lipoprotein</keyword>
<keyword evidence="5" id="KW-0472">Membrane</keyword>
<organism evidence="8 9">
    <name type="scientific">Desulfopila aestuarii DSM 18488</name>
    <dbReference type="NCBI Taxonomy" id="1121416"/>
    <lineage>
        <taxon>Bacteria</taxon>
        <taxon>Pseudomonadati</taxon>
        <taxon>Thermodesulfobacteriota</taxon>
        <taxon>Desulfobulbia</taxon>
        <taxon>Desulfobulbales</taxon>
        <taxon>Desulfocapsaceae</taxon>
        <taxon>Desulfopila</taxon>
    </lineage>
</organism>
<evidence type="ECO:0000256" key="2">
    <source>
        <dbReference type="ARBA" id="ARBA00008610"/>
    </source>
</evidence>
<evidence type="ECO:0000313" key="8">
    <source>
        <dbReference type="EMBL" id="SHO47952.1"/>
    </source>
</evidence>
<comment type="similarity">
    <text evidence="2">Belongs to the BMP lipoprotein family.</text>
</comment>
<dbReference type="EMBL" id="FRFE01000008">
    <property type="protein sequence ID" value="SHO47952.1"/>
    <property type="molecule type" value="Genomic_DNA"/>
</dbReference>
<evidence type="ECO:0000256" key="6">
    <source>
        <dbReference type="ARBA" id="ARBA00023288"/>
    </source>
</evidence>
<dbReference type="InterPro" id="IPR050957">
    <property type="entry name" value="BMP_lipoprotein"/>
</dbReference>
<evidence type="ECO:0000256" key="5">
    <source>
        <dbReference type="ARBA" id="ARBA00023136"/>
    </source>
</evidence>
<dbReference type="CDD" id="cd06354">
    <property type="entry name" value="PBP1_PrnA-like"/>
    <property type="match status" value="1"/>
</dbReference>
<evidence type="ECO:0000256" key="3">
    <source>
        <dbReference type="ARBA" id="ARBA00022475"/>
    </source>
</evidence>
<dbReference type="RefSeq" id="WP_084553832.1">
    <property type="nucleotide sequence ID" value="NZ_FRFE01000008.1"/>
</dbReference>
<dbReference type="PANTHER" id="PTHR34296">
    <property type="entry name" value="TRANSCRIPTIONAL ACTIVATOR PROTEIN MED"/>
    <property type="match status" value="1"/>
</dbReference>